<dbReference type="Pfam" id="PF03184">
    <property type="entry name" value="DDE_1"/>
    <property type="match status" value="1"/>
</dbReference>
<evidence type="ECO:0000256" key="1">
    <source>
        <dbReference type="ARBA" id="ARBA00004123"/>
    </source>
</evidence>
<dbReference type="InParanoid" id="A0A1W4WXY9"/>
<reference evidence="6" key="1">
    <citation type="submission" date="2025-08" db="UniProtKB">
        <authorList>
            <consortium name="RefSeq"/>
        </authorList>
    </citation>
    <scope>IDENTIFICATION</scope>
    <source>
        <tissue evidence="6">Entire body</tissue>
    </source>
</reference>
<dbReference type="GeneID" id="108736835"/>
<dbReference type="InterPro" id="IPR006600">
    <property type="entry name" value="HTH_CenpB_DNA-bd_dom"/>
</dbReference>
<dbReference type="Gene3D" id="1.10.10.60">
    <property type="entry name" value="Homeodomain-like"/>
    <property type="match status" value="1"/>
</dbReference>
<evidence type="ECO:0000313" key="5">
    <source>
        <dbReference type="Proteomes" id="UP000192223"/>
    </source>
</evidence>
<dbReference type="PANTHER" id="PTHR19303">
    <property type="entry name" value="TRANSPOSON"/>
    <property type="match status" value="1"/>
</dbReference>
<dbReference type="RefSeq" id="XP_018324925.1">
    <property type="nucleotide sequence ID" value="XM_018469423.1"/>
</dbReference>
<dbReference type="AlphaFoldDB" id="A0A1W4WXY9"/>
<sequence length="225" mass="25427">MSAKRKRVVLSLKVKVEIINQLKKGDDIKNNSEKILSFVTAFLRGFCCNEKARMFSEKMGVAGFKASTGWIRNFKNRHGIRELDIAGEKLSADGEAANKFVDTFKKGTENYDPDLVYNADETGLNWKVLSRKTLASTREQSAPGHKVSKDRVTIMVCANSTGTHRLPLLLIGKAKKPRAFKNAAKLPVTYTNQKNAWMDSSIFLEWYDKTFIPEIKKFKTETGKK</sequence>
<dbReference type="STRING" id="224129.A0A1W4WXY9"/>
<protein>
    <submittedName>
        <fullName evidence="6">Jerky protein homolog-like</fullName>
    </submittedName>
</protein>
<name>A0A1W4WXY9_AGRPL</name>
<dbReference type="InterPro" id="IPR009057">
    <property type="entry name" value="Homeodomain-like_sf"/>
</dbReference>
<dbReference type="SUPFAM" id="SSF46689">
    <property type="entry name" value="Homeodomain-like"/>
    <property type="match status" value="1"/>
</dbReference>
<keyword evidence="5" id="KW-1185">Reference proteome</keyword>
<feature type="domain" description="DDE-1" evidence="3">
    <location>
        <begin position="149"/>
        <end position="217"/>
    </location>
</feature>
<feature type="domain" description="HTH CENPB-type" evidence="4">
    <location>
        <begin position="50"/>
        <end position="81"/>
    </location>
</feature>
<dbReference type="PANTHER" id="PTHR19303:SF16">
    <property type="entry name" value="JERKY PROTEIN HOMOLOG-LIKE"/>
    <property type="match status" value="1"/>
</dbReference>
<comment type="subcellular location">
    <subcellularLocation>
        <location evidence="1">Nucleus</location>
    </subcellularLocation>
</comment>
<evidence type="ECO:0000256" key="2">
    <source>
        <dbReference type="ARBA" id="ARBA00023125"/>
    </source>
</evidence>
<organism evidence="5 6">
    <name type="scientific">Agrilus planipennis</name>
    <name type="common">Emerald ash borer</name>
    <name type="synonym">Agrilus marcopoli</name>
    <dbReference type="NCBI Taxonomy" id="224129"/>
    <lineage>
        <taxon>Eukaryota</taxon>
        <taxon>Metazoa</taxon>
        <taxon>Ecdysozoa</taxon>
        <taxon>Arthropoda</taxon>
        <taxon>Hexapoda</taxon>
        <taxon>Insecta</taxon>
        <taxon>Pterygota</taxon>
        <taxon>Neoptera</taxon>
        <taxon>Endopterygota</taxon>
        <taxon>Coleoptera</taxon>
        <taxon>Polyphaga</taxon>
        <taxon>Elateriformia</taxon>
        <taxon>Buprestoidea</taxon>
        <taxon>Buprestidae</taxon>
        <taxon>Agrilinae</taxon>
        <taxon>Agrilus</taxon>
    </lineage>
</organism>
<proteinExistence type="predicted"/>
<dbReference type="Proteomes" id="UP000192223">
    <property type="component" value="Unplaced"/>
</dbReference>
<evidence type="ECO:0000259" key="3">
    <source>
        <dbReference type="Pfam" id="PF03184"/>
    </source>
</evidence>
<dbReference type="GO" id="GO:0003677">
    <property type="term" value="F:DNA binding"/>
    <property type="evidence" value="ECO:0007669"/>
    <property type="project" value="UniProtKB-KW"/>
</dbReference>
<dbReference type="KEGG" id="apln:108736835"/>
<dbReference type="Pfam" id="PF03221">
    <property type="entry name" value="HTH_Tnp_Tc5"/>
    <property type="match status" value="1"/>
</dbReference>
<dbReference type="OrthoDB" id="6717120at2759"/>
<accession>A0A1W4WXY9</accession>
<gene>
    <name evidence="6" type="primary">LOC108736835</name>
</gene>
<dbReference type="InterPro" id="IPR050863">
    <property type="entry name" value="CenT-Element_Derived"/>
</dbReference>
<evidence type="ECO:0000313" key="6">
    <source>
        <dbReference type="RefSeq" id="XP_018324925.1"/>
    </source>
</evidence>
<dbReference type="InterPro" id="IPR004875">
    <property type="entry name" value="DDE_SF_endonuclease_dom"/>
</dbReference>
<evidence type="ECO:0000259" key="4">
    <source>
        <dbReference type="Pfam" id="PF03221"/>
    </source>
</evidence>
<keyword evidence="2" id="KW-0238">DNA-binding</keyword>
<dbReference type="GO" id="GO:0005634">
    <property type="term" value="C:nucleus"/>
    <property type="evidence" value="ECO:0007669"/>
    <property type="project" value="UniProtKB-SubCell"/>
</dbReference>